<dbReference type="Proteomes" id="UP001497522">
    <property type="component" value="Chromosome 16"/>
</dbReference>
<evidence type="ECO:0000313" key="2">
    <source>
        <dbReference type="Proteomes" id="UP001497522"/>
    </source>
</evidence>
<proteinExistence type="predicted"/>
<protein>
    <submittedName>
        <fullName evidence="1">Uncharacterized protein</fullName>
    </submittedName>
</protein>
<evidence type="ECO:0000313" key="1">
    <source>
        <dbReference type="EMBL" id="CAK9866850.1"/>
    </source>
</evidence>
<dbReference type="EMBL" id="OZ023717">
    <property type="protein sequence ID" value="CAK9866850.1"/>
    <property type="molecule type" value="Genomic_DNA"/>
</dbReference>
<gene>
    <name evidence="1" type="ORF">CSSPJE1EN2_LOCUS9845</name>
</gene>
<sequence>MLSSQPISRKTTGATPELLTVPRVSKHSDLRRHSIFGCRIDKERRQAALGFELGHLLLRNLEVATLTRRAARNREEADVPMVGEIAIRVHEGETSAATVSLNSDSTENTEVNRQVQETDCLLPIHDNQTGEQGSLQEREPG</sequence>
<keyword evidence="2" id="KW-1185">Reference proteome</keyword>
<name>A0ABP1AX45_9BRYO</name>
<accession>A0ABP1AX45</accession>
<organism evidence="1 2">
    <name type="scientific">Sphagnum jensenii</name>
    <dbReference type="NCBI Taxonomy" id="128206"/>
    <lineage>
        <taxon>Eukaryota</taxon>
        <taxon>Viridiplantae</taxon>
        <taxon>Streptophyta</taxon>
        <taxon>Embryophyta</taxon>
        <taxon>Bryophyta</taxon>
        <taxon>Sphagnophytina</taxon>
        <taxon>Sphagnopsida</taxon>
        <taxon>Sphagnales</taxon>
        <taxon>Sphagnaceae</taxon>
        <taxon>Sphagnum</taxon>
    </lineage>
</organism>
<reference evidence="1" key="1">
    <citation type="submission" date="2024-03" db="EMBL/GenBank/DDBJ databases">
        <authorList>
            <consortium name="ELIXIR-Norway"/>
            <consortium name="Elixir Norway"/>
        </authorList>
    </citation>
    <scope>NUCLEOTIDE SEQUENCE</scope>
</reference>